<dbReference type="EMBL" id="CM045760">
    <property type="protein sequence ID" value="KAI8027348.1"/>
    <property type="molecule type" value="Genomic_DNA"/>
</dbReference>
<gene>
    <name evidence="1" type="ORF">LOK49_LG02G00122</name>
</gene>
<organism evidence="1 2">
    <name type="scientific">Camellia lanceoleosa</name>
    <dbReference type="NCBI Taxonomy" id="1840588"/>
    <lineage>
        <taxon>Eukaryota</taxon>
        <taxon>Viridiplantae</taxon>
        <taxon>Streptophyta</taxon>
        <taxon>Embryophyta</taxon>
        <taxon>Tracheophyta</taxon>
        <taxon>Spermatophyta</taxon>
        <taxon>Magnoliopsida</taxon>
        <taxon>eudicotyledons</taxon>
        <taxon>Gunneridae</taxon>
        <taxon>Pentapetalae</taxon>
        <taxon>asterids</taxon>
        <taxon>Ericales</taxon>
        <taxon>Theaceae</taxon>
        <taxon>Camellia</taxon>
    </lineage>
</organism>
<name>A0ACC0INT6_9ERIC</name>
<evidence type="ECO:0000313" key="1">
    <source>
        <dbReference type="EMBL" id="KAI8027348.1"/>
    </source>
</evidence>
<dbReference type="Proteomes" id="UP001060215">
    <property type="component" value="Chromosome 3"/>
</dbReference>
<sequence>MNMELDSIECVSDGMDEDEIHHHRHPQFSSSKPHNNVVSSAIHPTTSVHELLECPVCTNSMYPPIHQCHNGHTLCSTCKVRVQNRCPTCRQELGDIRCLALEKVAESLELPCNKLKHQAICNFRPYNCPYAGSECSVVGDIPYLVTHLRDDHKVDMHSGCTFNHRYVKSNPREVENATWMLTVFNCFGQYFCLHFEAFQLGMAPVYMAFLRFMGDETDARNYSYSLEVGGNGRKLIWEGTPRSIRDSHRKVRDSHDGLVIQRNMALFFSGGDRKELKLRVTGRIWKEQQNPDGGACIPNLCTHFGRPTNRRNSLRKKLIEEEQQQVRHRSQNPVLDYDNSEIYYSNLGNDSVEKSKFSSNYGVSEGSVDSDSIEELKSKGLGESVLWNKLESWVDQYKNDSEFWGIGFNPIFTVFQDSGGNVERVVVNEDEILRRSGIEMEMYKKKEIEDLTEVNSKISHAKFLAREMENGNCVFSKSSSVAKFIVSGKHRGFDNAIRGLALRPGLSLKLPRIGIMVLCGLFVFWAMKAIFSGGKEKVEYTRLEKEIMRRKMKARKEKEKLVMGSVEVIQDPMEAQIERPRLNEQDLMNSITKLKASSNTLALHESSSDRAVSKDLDSKIQEIKAMARQAREIERRDPSPGDTDGGDDLTVNELTDEMEVVKQHEGVVILPNDLSIEYSGQIRGVNGTSTPMSFNDVENNDTEFSEEVLVENIDTQTSSTSSMKVSNDGESTTREGVVSLPNGLSNEDSDQVEGDDGTLTPKFNDLKNNDARFGEEVLLENSGTQTASTSIMKVSNDGESTIQDVINRESAVNMSDMTNVSQSSNTFESHSRKLKRSFGTKTRVIRSVKEAREFLSQKRNKQVPNQEYQDKTVPEGAAILSIEREKDTNSNARKRIDKDNEVSGTTILDGTSDFAPAINASKDSALKRKESVPAGKSDPQAADEGCKEMGPSVLVLSRERKRIVTQAWDWTRTTKSSNQPFYVDRQILHLLQVLLEILLEK</sequence>
<comment type="caution">
    <text evidence="1">The sequence shown here is derived from an EMBL/GenBank/DDBJ whole genome shotgun (WGS) entry which is preliminary data.</text>
</comment>
<accession>A0ACC0INT6</accession>
<evidence type="ECO:0000313" key="2">
    <source>
        <dbReference type="Proteomes" id="UP001060215"/>
    </source>
</evidence>
<reference evidence="1 2" key="1">
    <citation type="journal article" date="2022" name="Plant J.">
        <title>Chromosome-level genome of Camellia lanceoleosa provides a valuable resource for understanding genome evolution and self-incompatibility.</title>
        <authorList>
            <person name="Gong W."/>
            <person name="Xiao S."/>
            <person name="Wang L."/>
            <person name="Liao Z."/>
            <person name="Chang Y."/>
            <person name="Mo W."/>
            <person name="Hu G."/>
            <person name="Li W."/>
            <person name="Zhao G."/>
            <person name="Zhu H."/>
            <person name="Hu X."/>
            <person name="Ji K."/>
            <person name="Xiang X."/>
            <person name="Song Q."/>
            <person name="Yuan D."/>
            <person name="Jin S."/>
            <person name="Zhang L."/>
        </authorList>
    </citation>
    <scope>NUCLEOTIDE SEQUENCE [LARGE SCALE GENOMIC DNA]</scope>
    <source>
        <strain evidence="1">SQ_2022a</strain>
    </source>
</reference>
<keyword evidence="2" id="KW-1185">Reference proteome</keyword>
<proteinExistence type="predicted"/>
<protein>
    <submittedName>
        <fullName evidence="1">E3 ubiquitin-protein ligase SINAT3</fullName>
    </submittedName>
</protein>